<keyword evidence="2" id="KW-1185">Reference proteome</keyword>
<protein>
    <submittedName>
        <fullName evidence="1">Uncharacterized protein</fullName>
    </submittedName>
</protein>
<proteinExistence type="predicted"/>
<dbReference type="Proteomes" id="UP001549031">
    <property type="component" value="Unassembled WGS sequence"/>
</dbReference>
<sequence>MTLSHEREHSDFISEQTLALFLEDNGIEALTDILVQSLEETLSILRDEYVFDTVH</sequence>
<name>A0ABV2H208_9HYPH</name>
<dbReference type="RefSeq" id="WP_247242617.1">
    <property type="nucleotide sequence ID" value="NZ_JALJRA010000002.1"/>
</dbReference>
<dbReference type="EMBL" id="JBEPLJ010000002">
    <property type="protein sequence ID" value="MET3584499.1"/>
    <property type="molecule type" value="Genomic_DNA"/>
</dbReference>
<reference evidence="1 2" key="1">
    <citation type="submission" date="2024-06" db="EMBL/GenBank/DDBJ databases">
        <title>Genomic Encyclopedia of Type Strains, Phase IV (KMG-IV): sequencing the most valuable type-strain genomes for metagenomic binning, comparative biology and taxonomic classification.</title>
        <authorList>
            <person name="Goeker M."/>
        </authorList>
    </citation>
    <scope>NUCLEOTIDE SEQUENCE [LARGE SCALE GENOMIC DNA]</scope>
    <source>
        <strain evidence="1 2">DSM 105042</strain>
    </source>
</reference>
<gene>
    <name evidence="1" type="ORF">ABID21_000594</name>
</gene>
<organism evidence="1 2">
    <name type="scientific">Pseudorhizobium tarimense</name>
    <dbReference type="NCBI Taxonomy" id="1079109"/>
    <lineage>
        <taxon>Bacteria</taxon>
        <taxon>Pseudomonadati</taxon>
        <taxon>Pseudomonadota</taxon>
        <taxon>Alphaproteobacteria</taxon>
        <taxon>Hyphomicrobiales</taxon>
        <taxon>Rhizobiaceae</taxon>
        <taxon>Rhizobium/Agrobacterium group</taxon>
        <taxon>Pseudorhizobium</taxon>
    </lineage>
</organism>
<evidence type="ECO:0000313" key="2">
    <source>
        <dbReference type="Proteomes" id="UP001549031"/>
    </source>
</evidence>
<accession>A0ABV2H208</accession>
<comment type="caution">
    <text evidence="1">The sequence shown here is derived from an EMBL/GenBank/DDBJ whole genome shotgun (WGS) entry which is preliminary data.</text>
</comment>
<evidence type="ECO:0000313" key="1">
    <source>
        <dbReference type="EMBL" id="MET3584499.1"/>
    </source>
</evidence>